<keyword evidence="4" id="KW-1185">Reference proteome</keyword>
<evidence type="ECO:0000256" key="2">
    <source>
        <dbReference type="SAM" id="Phobius"/>
    </source>
</evidence>
<feature type="region of interest" description="Disordered" evidence="1">
    <location>
        <begin position="1"/>
        <end position="91"/>
    </location>
</feature>
<dbReference type="EMBL" id="FN648209">
    <property type="protein sequence ID" value="CBJ29964.1"/>
    <property type="molecule type" value="Genomic_DNA"/>
</dbReference>
<feature type="transmembrane region" description="Helical" evidence="2">
    <location>
        <begin position="187"/>
        <end position="206"/>
    </location>
</feature>
<proteinExistence type="predicted"/>
<accession>D7FMF2</accession>
<dbReference type="EMBL" id="FN649728">
    <property type="protein sequence ID" value="CBJ29964.1"/>
    <property type="molecule type" value="Genomic_DNA"/>
</dbReference>
<name>D7FMF2_ECTSI</name>
<gene>
    <name evidence="3" type="ORF">Esi_0169_0028</name>
</gene>
<keyword evidence="2" id="KW-0472">Membrane</keyword>
<evidence type="ECO:0000256" key="1">
    <source>
        <dbReference type="SAM" id="MobiDB-lite"/>
    </source>
</evidence>
<organism evidence="3 4">
    <name type="scientific">Ectocarpus siliculosus</name>
    <name type="common">Brown alga</name>
    <name type="synonym">Conferva siliculosa</name>
    <dbReference type="NCBI Taxonomy" id="2880"/>
    <lineage>
        <taxon>Eukaryota</taxon>
        <taxon>Sar</taxon>
        <taxon>Stramenopiles</taxon>
        <taxon>Ochrophyta</taxon>
        <taxon>PX clade</taxon>
        <taxon>Phaeophyceae</taxon>
        <taxon>Ectocarpales</taxon>
        <taxon>Ectocarpaceae</taxon>
        <taxon>Ectocarpus</taxon>
    </lineage>
</organism>
<evidence type="ECO:0000313" key="3">
    <source>
        <dbReference type="EMBL" id="CBJ29964.1"/>
    </source>
</evidence>
<feature type="transmembrane region" description="Helical" evidence="2">
    <location>
        <begin position="218"/>
        <end position="242"/>
    </location>
</feature>
<dbReference type="InParanoid" id="D7FMF2"/>
<dbReference type="AlphaFoldDB" id="D7FMF2"/>
<keyword evidence="2" id="KW-1133">Transmembrane helix</keyword>
<keyword evidence="2" id="KW-0812">Transmembrane</keyword>
<reference evidence="3 4" key="1">
    <citation type="journal article" date="2010" name="Nature">
        <title>The Ectocarpus genome and the independent evolution of multicellularity in brown algae.</title>
        <authorList>
            <person name="Cock J.M."/>
            <person name="Sterck L."/>
            <person name="Rouze P."/>
            <person name="Scornet D."/>
            <person name="Allen A.E."/>
            <person name="Amoutzias G."/>
            <person name="Anthouard V."/>
            <person name="Artiguenave F."/>
            <person name="Aury J.M."/>
            <person name="Badger J.H."/>
            <person name="Beszteri B."/>
            <person name="Billiau K."/>
            <person name="Bonnet E."/>
            <person name="Bothwell J.H."/>
            <person name="Bowler C."/>
            <person name="Boyen C."/>
            <person name="Brownlee C."/>
            <person name="Carrano C.J."/>
            <person name="Charrier B."/>
            <person name="Cho G.Y."/>
            <person name="Coelho S.M."/>
            <person name="Collen J."/>
            <person name="Corre E."/>
            <person name="Da Silva C."/>
            <person name="Delage L."/>
            <person name="Delaroque N."/>
            <person name="Dittami S.M."/>
            <person name="Doulbeau S."/>
            <person name="Elias M."/>
            <person name="Farnham G."/>
            <person name="Gachon C.M."/>
            <person name="Gschloessl B."/>
            <person name="Heesch S."/>
            <person name="Jabbari K."/>
            <person name="Jubin C."/>
            <person name="Kawai H."/>
            <person name="Kimura K."/>
            <person name="Kloareg B."/>
            <person name="Kupper F.C."/>
            <person name="Lang D."/>
            <person name="Le Bail A."/>
            <person name="Leblanc C."/>
            <person name="Lerouge P."/>
            <person name="Lohr M."/>
            <person name="Lopez P.J."/>
            <person name="Martens C."/>
            <person name="Maumus F."/>
            <person name="Michel G."/>
            <person name="Miranda-Saavedra D."/>
            <person name="Morales J."/>
            <person name="Moreau H."/>
            <person name="Motomura T."/>
            <person name="Nagasato C."/>
            <person name="Napoli C.A."/>
            <person name="Nelson D.R."/>
            <person name="Nyvall-Collen P."/>
            <person name="Peters A.F."/>
            <person name="Pommier C."/>
            <person name="Potin P."/>
            <person name="Poulain J."/>
            <person name="Quesneville H."/>
            <person name="Read B."/>
            <person name="Rensing S.A."/>
            <person name="Ritter A."/>
            <person name="Rousvoal S."/>
            <person name="Samanta M."/>
            <person name="Samson G."/>
            <person name="Schroeder D.C."/>
            <person name="Segurens B."/>
            <person name="Strittmatter M."/>
            <person name="Tonon T."/>
            <person name="Tregear J.W."/>
            <person name="Valentin K."/>
            <person name="von Dassow P."/>
            <person name="Yamagishi T."/>
            <person name="Van de Peer Y."/>
            <person name="Wincker P."/>
        </authorList>
    </citation>
    <scope>NUCLEOTIDE SEQUENCE [LARGE SCALE GENOMIC DNA]</scope>
    <source>
        <strain evidence="4">Ec32 / CCAP1310/4</strain>
    </source>
</reference>
<evidence type="ECO:0000313" key="4">
    <source>
        <dbReference type="Proteomes" id="UP000002630"/>
    </source>
</evidence>
<sequence length="255" mass="27425">MASSGRDNLQERLVDRPSDDDPARTSLGQQREAVQPGYSRGRGVVGDDASAAGRDLERQTGIALIPTGGPGGSPSVNITEGEPTPPQPVPSTWGGLRKGLWQLARLVLMHMYYAPLLFDPVISEKTWNLLVVDVRGAVCGLFGAALLQAFKLALRTTSWGWVKGSNEMMRKQVVKYFGSSTRTVRDVVTYALPLVAFFHTFLEWGFRGVVTVGLAETTSLSTAAIALVSAVVFGPVLALRAVEGEAGERLMSPLR</sequence>
<dbReference type="Proteomes" id="UP000002630">
    <property type="component" value="Linkage Group LG03"/>
</dbReference>
<feature type="compositionally biased region" description="Basic and acidic residues" evidence="1">
    <location>
        <begin position="8"/>
        <end position="23"/>
    </location>
</feature>
<protein>
    <submittedName>
        <fullName evidence="3">Uncharacterized protein</fullName>
    </submittedName>
</protein>